<reference evidence="2" key="4">
    <citation type="journal article" date="2019" name="Int. J. Syst. Evol. Microbiol.">
        <title>Streptococcus chenjunshii sp. nov. isolated from feces of Tibetan antelopes.</title>
        <authorList>
            <person name="Tian Z."/>
            <person name="Lu S."/>
            <person name="Jin D."/>
            <person name="Yang J."/>
            <person name="Pu J."/>
            <person name="Lai X.H."/>
            <person name="Bai X.N."/>
            <person name="Wu X.M."/>
            <person name="Li J."/>
            <person name="Wang S."/>
            <person name="Xu J."/>
        </authorList>
    </citation>
    <scope>NUCLEOTIDE SEQUENCE</scope>
    <source>
        <strain evidence="2">Z15</strain>
    </source>
</reference>
<dbReference type="KEGG" id="schj:DDV21_003715"/>
<keyword evidence="7" id="KW-1185">Reference proteome</keyword>
<dbReference type="Proteomes" id="UP000264056">
    <property type="component" value="Unassembled WGS sequence"/>
</dbReference>
<dbReference type="EMBL" id="CP031733">
    <property type="protein sequence ID" value="AXQ78247.1"/>
    <property type="molecule type" value="Genomic_DNA"/>
</dbReference>
<evidence type="ECO:0000313" key="4">
    <source>
        <dbReference type="EMBL" id="RFU52678.1"/>
    </source>
</evidence>
<accession>A0A346NB52</accession>
<dbReference type="OrthoDB" id="9977961at2"/>
<evidence type="ECO:0000313" key="7">
    <source>
        <dbReference type="Proteomes" id="UP000264056"/>
    </source>
</evidence>
<dbReference type="RefSeq" id="WP_116878652.1">
    <property type="nucleotide sequence ID" value="NZ_CP031733.1"/>
</dbReference>
<sequence>MLKIVVLILAFLSVVRIISLIFLAKAMKPDTDSLPPKEKKLSADEQELLKSEEEREYDSFF</sequence>
<evidence type="ECO:0000313" key="5">
    <source>
        <dbReference type="Proteomes" id="UP000246115"/>
    </source>
</evidence>
<evidence type="ECO:0000313" key="3">
    <source>
        <dbReference type="EMBL" id="RFU50466.1"/>
    </source>
</evidence>
<evidence type="ECO:0000313" key="2">
    <source>
        <dbReference type="EMBL" id="AXQ78247.1"/>
    </source>
</evidence>
<dbReference type="EMBL" id="QVQY01000026">
    <property type="protein sequence ID" value="RFU50466.1"/>
    <property type="molecule type" value="Genomic_DNA"/>
</dbReference>
<evidence type="ECO:0000256" key="1">
    <source>
        <dbReference type="SAM" id="MobiDB-lite"/>
    </source>
</evidence>
<dbReference type="Proteomes" id="UP000262901">
    <property type="component" value="Unassembled WGS sequence"/>
</dbReference>
<feature type="compositionally biased region" description="Basic and acidic residues" evidence="1">
    <location>
        <begin position="29"/>
        <end position="53"/>
    </location>
</feature>
<accession>A0A372KM73</accession>
<feature type="region of interest" description="Disordered" evidence="1">
    <location>
        <begin position="29"/>
        <end position="61"/>
    </location>
</feature>
<dbReference type="EMBL" id="QVQZ01000022">
    <property type="protein sequence ID" value="RFU52678.1"/>
    <property type="molecule type" value="Genomic_DNA"/>
</dbReference>
<evidence type="ECO:0000313" key="6">
    <source>
        <dbReference type="Proteomes" id="UP000262901"/>
    </source>
</evidence>
<name>A0A372KM73_9STRE</name>
<dbReference type="AlphaFoldDB" id="A0A372KM73"/>
<reference evidence="5" key="3">
    <citation type="submission" date="2018-08" db="EMBL/GenBank/DDBJ databases">
        <title>Streptococcus chenjunshii sp. nov., isolated from stools sample of the Tibetan antelope in the Qinghai-Tibet plateau, China.</title>
        <authorList>
            <person name="Tian Z."/>
        </authorList>
    </citation>
    <scope>NUCLEOTIDE SEQUENCE [LARGE SCALE GENOMIC DNA]</scope>
    <source>
        <strain evidence="5">Z15</strain>
    </source>
</reference>
<proteinExistence type="predicted"/>
<organism evidence="4 6">
    <name type="scientific">Streptococcus chenjunshii</name>
    <dbReference type="NCBI Taxonomy" id="2173853"/>
    <lineage>
        <taxon>Bacteria</taxon>
        <taxon>Bacillati</taxon>
        <taxon>Bacillota</taxon>
        <taxon>Bacilli</taxon>
        <taxon>Lactobacillales</taxon>
        <taxon>Streptococcaceae</taxon>
        <taxon>Streptococcus</taxon>
    </lineage>
</organism>
<protein>
    <submittedName>
        <fullName evidence="4">Uncharacterized protein</fullName>
    </submittedName>
</protein>
<reference evidence="4 6" key="2">
    <citation type="submission" date="2018-08" db="EMBL/GenBank/DDBJ databases">
        <title>Draft genome of Streptococcus sp. nov. Z1.</title>
        <authorList>
            <person name="Tian Z."/>
        </authorList>
    </citation>
    <scope>NUCLEOTIDE SEQUENCE [LARGE SCALE GENOMIC DNA]</scope>
    <source>
        <strain evidence="4">Z1</strain>
        <strain evidence="6">Z1(2018)</strain>
    </source>
</reference>
<gene>
    <name evidence="2" type="ORF">DDV21_003715</name>
    <name evidence="3" type="ORF">DDV22_08635</name>
    <name evidence="4" type="ORF">DDV23_08390</name>
</gene>
<dbReference type="Proteomes" id="UP000246115">
    <property type="component" value="Chromosome"/>
</dbReference>
<reference evidence="3 7" key="1">
    <citation type="submission" date="2018-08" db="EMBL/GenBank/DDBJ databases">
        <title>Draft genome of Streptococcus sp .nov. Z2.</title>
        <authorList>
            <person name="Tian Z."/>
        </authorList>
    </citation>
    <scope>NUCLEOTIDE SEQUENCE [LARGE SCALE GENOMIC DNA]</scope>
    <source>
        <strain evidence="3 7">Z2</strain>
    </source>
</reference>